<accession>A0A6G1K5K3</accession>
<dbReference type="Proteomes" id="UP000799428">
    <property type="component" value="Unassembled WGS sequence"/>
</dbReference>
<dbReference type="GO" id="GO:0008270">
    <property type="term" value="F:zinc ion binding"/>
    <property type="evidence" value="ECO:0007669"/>
    <property type="project" value="UniProtKB-KW"/>
</dbReference>
<dbReference type="PROSITE" id="PS50157">
    <property type="entry name" value="ZINC_FINGER_C2H2_2"/>
    <property type="match status" value="1"/>
</dbReference>
<protein>
    <recommendedName>
        <fullName evidence="3">C2H2-type domain-containing protein</fullName>
    </recommendedName>
</protein>
<keyword evidence="1" id="KW-0863">Zinc-finger</keyword>
<evidence type="ECO:0000256" key="2">
    <source>
        <dbReference type="SAM" id="MobiDB-lite"/>
    </source>
</evidence>
<organism evidence="4 5">
    <name type="scientific">Pleomassaria siparia CBS 279.74</name>
    <dbReference type="NCBI Taxonomy" id="1314801"/>
    <lineage>
        <taxon>Eukaryota</taxon>
        <taxon>Fungi</taxon>
        <taxon>Dikarya</taxon>
        <taxon>Ascomycota</taxon>
        <taxon>Pezizomycotina</taxon>
        <taxon>Dothideomycetes</taxon>
        <taxon>Pleosporomycetidae</taxon>
        <taxon>Pleosporales</taxon>
        <taxon>Pleomassariaceae</taxon>
        <taxon>Pleomassaria</taxon>
    </lineage>
</organism>
<dbReference type="AlphaFoldDB" id="A0A6G1K5K3"/>
<dbReference type="InterPro" id="IPR013087">
    <property type="entry name" value="Znf_C2H2_type"/>
</dbReference>
<sequence length="390" mass="43568">MMERQPGFTATGYTFQRHGCASSSYSRGYGSQIRAANGKMRDLEYDEFGRHYPLTPHSPPPGLLVRPRDDHELPWYTGGPGLGSQHGASLKEHASSILLPPTTICATGNLPPLTREYEKPGLSSSKEETRLFGNLSVESGYSCPRHFDPDCPYTVALEQNVRGVTNVAQPSPFTTQTQHSEPFMHAKGFPLDQEYARNHHSFRHDPDHSSGDSFRFYAPGAAYARTTADDAQQIVTCSDTQFLQPHGFSPMHQSNTKPEFYNNTRLFNPANMDVAKTTHASSQDGIMAVKYTETLNKEDKKEEPQRLPCTECPEVFHGVWAQGNLLRHMRSQHANIILKCDVCQKNMKRGDALLKHKRERHPELGIPEPVRRKKSDGSQKGSSSFGAVIS</sequence>
<evidence type="ECO:0000259" key="3">
    <source>
        <dbReference type="PROSITE" id="PS50157"/>
    </source>
</evidence>
<feature type="compositionally biased region" description="Low complexity" evidence="2">
    <location>
        <begin position="378"/>
        <end position="390"/>
    </location>
</feature>
<dbReference type="OrthoDB" id="3792424at2759"/>
<evidence type="ECO:0000313" key="4">
    <source>
        <dbReference type="EMBL" id="KAF2707742.1"/>
    </source>
</evidence>
<name>A0A6G1K5K3_9PLEO</name>
<keyword evidence="5" id="KW-1185">Reference proteome</keyword>
<dbReference type="SMART" id="SM00355">
    <property type="entry name" value="ZnF_C2H2"/>
    <property type="match status" value="2"/>
</dbReference>
<feature type="region of interest" description="Disordered" evidence="2">
    <location>
        <begin position="354"/>
        <end position="390"/>
    </location>
</feature>
<dbReference type="Gene3D" id="3.30.160.60">
    <property type="entry name" value="Classic Zinc Finger"/>
    <property type="match status" value="1"/>
</dbReference>
<evidence type="ECO:0000313" key="5">
    <source>
        <dbReference type="Proteomes" id="UP000799428"/>
    </source>
</evidence>
<dbReference type="PROSITE" id="PS00028">
    <property type="entry name" value="ZINC_FINGER_C2H2_1"/>
    <property type="match status" value="1"/>
</dbReference>
<feature type="domain" description="C2H2-type" evidence="3">
    <location>
        <begin position="338"/>
        <end position="361"/>
    </location>
</feature>
<reference evidence="4" key="1">
    <citation type="journal article" date="2020" name="Stud. Mycol.">
        <title>101 Dothideomycetes genomes: a test case for predicting lifestyles and emergence of pathogens.</title>
        <authorList>
            <person name="Haridas S."/>
            <person name="Albert R."/>
            <person name="Binder M."/>
            <person name="Bloem J."/>
            <person name="Labutti K."/>
            <person name="Salamov A."/>
            <person name="Andreopoulos B."/>
            <person name="Baker S."/>
            <person name="Barry K."/>
            <person name="Bills G."/>
            <person name="Bluhm B."/>
            <person name="Cannon C."/>
            <person name="Castanera R."/>
            <person name="Culley D."/>
            <person name="Daum C."/>
            <person name="Ezra D."/>
            <person name="Gonzalez J."/>
            <person name="Henrissat B."/>
            <person name="Kuo A."/>
            <person name="Liang C."/>
            <person name="Lipzen A."/>
            <person name="Lutzoni F."/>
            <person name="Magnuson J."/>
            <person name="Mondo S."/>
            <person name="Nolan M."/>
            <person name="Ohm R."/>
            <person name="Pangilinan J."/>
            <person name="Park H.-J."/>
            <person name="Ramirez L."/>
            <person name="Alfaro M."/>
            <person name="Sun H."/>
            <person name="Tritt A."/>
            <person name="Yoshinaga Y."/>
            <person name="Zwiers L.-H."/>
            <person name="Turgeon B."/>
            <person name="Goodwin S."/>
            <person name="Spatafora J."/>
            <person name="Crous P."/>
            <person name="Grigoriev I."/>
        </authorList>
    </citation>
    <scope>NUCLEOTIDE SEQUENCE</scope>
    <source>
        <strain evidence="4">CBS 279.74</strain>
    </source>
</reference>
<dbReference type="EMBL" id="MU005773">
    <property type="protein sequence ID" value="KAF2707742.1"/>
    <property type="molecule type" value="Genomic_DNA"/>
</dbReference>
<keyword evidence="1" id="KW-0479">Metal-binding</keyword>
<gene>
    <name evidence="4" type="ORF">K504DRAFT_535368</name>
</gene>
<proteinExistence type="predicted"/>
<evidence type="ECO:0000256" key="1">
    <source>
        <dbReference type="PROSITE-ProRule" id="PRU00042"/>
    </source>
</evidence>
<keyword evidence="1" id="KW-0862">Zinc</keyword>